<dbReference type="InParanoid" id="D8TXK8"/>
<dbReference type="AlphaFoldDB" id="D8TXK8"/>
<evidence type="ECO:0000313" key="2">
    <source>
        <dbReference type="EMBL" id="EFJ47741.1"/>
    </source>
</evidence>
<sequence length="377" mass="42534">MSKIKYAVIKGTIAADDAGAVADDAASLGWEPRPAQGLICTGPQLHVQSTPARSPQLPDNWTHSHQVQFVHKQRFRTIHGLCGSREAGKPGSREAEKPGSRSRLHGSRYVCMYPCNQFRVVETQRLIPMKISTTFLEKRHGHKPEERRMSDHNPVSLHLASVWRPDRPPTRKPKPTFLVSEAHRYTDMFYNPEAPPVVGVRAVVDSLRAGQIGVTQAVDTIERILLGCFGDAFRPGPVSNGKAAWWNHECAAAKQAMLQYRSDVMKWGCAAPAMGHTSFQELRRQFNRAKRNARRDHRLRALESFIATCKRDAKTLWQRLNEGRCILVSVDSSGFLINVEDTDMRKVFLNTNPRKIATFLTEVFDERQQRALEPHGS</sequence>
<dbReference type="GeneID" id="9615290"/>
<dbReference type="RefSeq" id="XP_002951212.1">
    <property type="nucleotide sequence ID" value="XM_002951166.1"/>
</dbReference>
<proteinExistence type="predicted"/>
<gene>
    <name evidence="2" type="ORF">VOLCADRAFT_104980</name>
</gene>
<feature type="region of interest" description="Disordered" evidence="1">
    <location>
        <begin position="82"/>
        <end position="103"/>
    </location>
</feature>
<organism evidence="3">
    <name type="scientific">Volvox carteri f. nagariensis</name>
    <dbReference type="NCBI Taxonomy" id="3068"/>
    <lineage>
        <taxon>Eukaryota</taxon>
        <taxon>Viridiplantae</taxon>
        <taxon>Chlorophyta</taxon>
        <taxon>core chlorophytes</taxon>
        <taxon>Chlorophyceae</taxon>
        <taxon>CS clade</taxon>
        <taxon>Chlamydomonadales</taxon>
        <taxon>Volvocaceae</taxon>
        <taxon>Volvox</taxon>
    </lineage>
</organism>
<name>D8TXK8_VOLCA</name>
<evidence type="ECO:0000256" key="1">
    <source>
        <dbReference type="SAM" id="MobiDB-lite"/>
    </source>
</evidence>
<feature type="compositionally biased region" description="Basic and acidic residues" evidence="1">
    <location>
        <begin position="86"/>
        <end position="99"/>
    </location>
</feature>
<dbReference type="EMBL" id="GL378343">
    <property type="protein sequence ID" value="EFJ47741.1"/>
    <property type="molecule type" value="Genomic_DNA"/>
</dbReference>
<keyword evidence="3" id="KW-1185">Reference proteome</keyword>
<dbReference type="KEGG" id="vcn:VOLCADRAFT_104980"/>
<evidence type="ECO:0000313" key="3">
    <source>
        <dbReference type="Proteomes" id="UP000001058"/>
    </source>
</evidence>
<protein>
    <submittedName>
        <fullName evidence="2">Uncharacterized protein</fullName>
    </submittedName>
</protein>
<dbReference type="Proteomes" id="UP000001058">
    <property type="component" value="Unassembled WGS sequence"/>
</dbReference>
<reference evidence="2 3" key="1">
    <citation type="journal article" date="2010" name="Science">
        <title>Genomic analysis of organismal complexity in the multicellular green alga Volvox carteri.</title>
        <authorList>
            <person name="Prochnik S.E."/>
            <person name="Umen J."/>
            <person name="Nedelcu A.M."/>
            <person name="Hallmann A."/>
            <person name="Miller S.M."/>
            <person name="Nishii I."/>
            <person name="Ferris P."/>
            <person name="Kuo A."/>
            <person name="Mitros T."/>
            <person name="Fritz-Laylin L.K."/>
            <person name="Hellsten U."/>
            <person name="Chapman J."/>
            <person name="Simakov O."/>
            <person name="Rensing S.A."/>
            <person name="Terry A."/>
            <person name="Pangilinan J."/>
            <person name="Kapitonov V."/>
            <person name="Jurka J."/>
            <person name="Salamov A."/>
            <person name="Shapiro H."/>
            <person name="Schmutz J."/>
            <person name="Grimwood J."/>
            <person name="Lindquist E."/>
            <person name="Lucas S."/>
            <person name="Grigoriev I.V."/>
            <person name="Schmitt R."/>
            <person name="Kirk D."/>
            <person name="Rokhsar D.S."/>
        </authorList>
    </citation>
    <scope>NUCLEOTIDE SEQUENCE [LARGE SCALE GENOMIC DNA]</scope>
    <source>
        <strain evidence="3">f. Nagariensis / Eve</strain>
    </source>
</reference>
<accession>D8TXK8</accession>